<dbReference type="AlphaFoldDB" id="A0A3N6UYG8"/>
<dbReference type="Proteomes" id="UP000279457">
    <property type="component" value="Unassembled WGS sequence"/>
</dbReference>
<keyword evidence="6 7" id="KW-0472">Membrane</keyword>
<dbReference type="Pfam" id="PF00482">
    <property type="entry name" value="T2SSF"/>
    <property type="match status" value="1"/>
</dbReference>
<feature type="transmembrane region" description="Helical" evidence="7">
    <location>
        <begin position="133"/>
        <end position="157"/>
    </location>
</feature>
<comment type="similarity">
    <text evidence="2">Belongs to the GSP F family.</text>
</comment>
<keyword evidence="3" id="KW-1003">Cell membrane</keyword>
<comment type="subcellular location">
    <subcellularLocation>
        <location evidence="1">Cell membrane</location>
        <topology evidence="1">Multi-pass membrane protein</topology>
    </subcellularLocation>
</comment>
<gene>
    <name evidence="9" type="ORF">EB241_11480</name>
</gene>
<proteinExistence type="inferred from homology"/>
<name>A0A3N6UYG8_9GAMM</name>
<dbReference type="EMBL" id="RHHM01000008">
    <property type="protein sequence ID" value="RQM37905.1"/>
    <property type="molecule type" value="Genomic_DNA"/>
</dbReference>
<evidence type="ECO:0000256" key="7">
    <source>
        <dbReference type="SAM" id="Phobius"/>
    </source>
</evidence>
<dbReference type="InterPro" id="IPR042094">
    <property type="entry name" value="T2SS_GspF_sf"/>
</dbReference>
<evidence type="ECO:0000256" key="2">
    <source>
        <dbReference type="ARBA" id="ARBA00005745"/>
    </source>
</evidence>
<evidence type="ECO:0000313" key="9">
    <source>
        <dbReference type="EMBL" id="RQM37905.1"/>
    </source>
</evidence>
<evidence type="ECO:0000256" key="1">
    <source>
        <dbReference type="ARBA" id="ARBA00004651"/>
    </source>
</evidence>
<feature type="transmembrane region" description="Helical" evidence="7">
    <location>
        <begin position="192"/>
        <end position="211"/>
    </location>
</feature>
<dbReference type="RefSeq" id="WP_124233262.1">
    <property type="nucleotide sequence ID" value="NZ_RHHM01000008.1"/>
</dbReference>
<sequence>MSTKPRFRPLREMSLPEWLRYRMVRATFSGQYRQPFYETLRFLLENRKALKVALTMIGDVHTDFGRRWHPFSELIQDCLEGIGDNRPGRSLQDVLAVWAPNEEAALISAGIETGNIPRALLQADKLIVARRRIIGQIIFAAVWPGALALLSAGLFSVNNLALVPTLSKISDPERWTGALGVMNSVAHWTRDWGILAAGGGVAMLLLAFWSLPRWCGRLRIVADFLLPWSVYKDLQGAVFLMNVGALLGAGVPELKTLQTLNGFATPWLRERIEAAMDCMRDGNSLGLALRNSGYDFPSREAVNYLSLLDNGDGAAELTGNYADRWLEQALMRVARRANVTRFFSLVLIMSFFLLILLMVMQIQDMNAINPH</sequence>
<keyword evidence="4 7" id="KW-0812">Transmembrane</keyword>
<dbReference type="InterPro" id="IPR018076">
    <property type="entry name" value="T2SS_GspF_dom"/>
</dbReference>
<dbReference type="OrthoDB" id="7031359at2"/>
<evidence type="ECO:0000256" key="3">
    <source>
        <dbReference type="ARBA" id="ARBA00022475"/>
    </source>
</evidence>
<dbReference type="Gene3D" id="1.20.81.30">
    <property type="entry name" value="Type II secretion system (T2SS), domain F"/>
    <property type="match status" value="2"/>
</dbReference>
<evidence type="ECO:0000313" key="10">
    <source>
        <dbReference type="Proteomes" id="UP000279457"/>
    </source>
</evidence>
<reference evidence="9 10" key="1">
    <citation type="submission" date="2018-10" db="EMBL/GenBank/DDBJ databases">
        <title>Draft genome sequence for the type isolate of Erwinia psidii, agent causal of bacterial blight in guava (Psidium guajava) and wilt and die-back of Eucalyptus spp.</title>
        <authorList>
            <person name="Hermenegildo P.S."/>
            <person name="Santos S.A."/>
            <person name="Guimaraes L.M.S."/>
            <person name="Vidigal P.M.P."/>
            <person name="Pereira I.C."/>
            <person name="Badel J.L."/>
            <person name="Alfenas-Zerbini P."/>
            <person name="Ferreira M.A.S.V."/>
            <person name="Alfenas A.C."/>
        </authorList>
    </citation>
    <scope>NUCLEOTIDE SEQUENCE [LARGE SCALE GENOMIC DNA]</scope>
    <source>
        <strain evidence="9 10">IBSBF 435</strain>
    </source>
</reference>
<accession>A0A3N6UYG8</accession>
<evidence type="ECO:0000256" key="6">
    <source>
        <dbReference type="ARBA" id="ARBA00023136"/>
    </source>
</evidence>
<feature type="domain" description="Type II secretion system protein GspF" evidence="8">
    <location>
        <begin position="239"/>
        <end position="360"/>
    </location>
</feature>
<keyword evidence="10" id="KW-1185">Reference proteome</keyword>
<evidence type="ECO:0000256" key="5">
    <source>
        <dbReference type="ARBA" id="ARBA00022989"/>
    </source>
</evidence>
<dbReference type="PANTHER" id="PTHR30012:SF0">
    <property type="entry name" value="TYPE II SECRETION SYSTEM PROTEIN F-RELATED"/>
    <property type="match status" value="1"/>
</dbReference>
<organism evidence="9 10">
    <name type="scientific">Erwinia psidii</name>
    <dbReference type="NCBI Taxonomy" id="69224"/>
    <lineage>
        <taxon>Bacteria</taxon>
        <taxon>Pseudomonadati</taxon>
        <taxon>Pseudomonadota</taxon>
        <taxon>Gammaproteobacteria</taxon>
        <taxon>Enterobacterales</taxon>
        <taxon>Erwiniaceae</taxon>
        <taxon>Erwinia</taxon>
    </lineage>
</organism>
<protein>
    <submittedName>
        <fullName evidence="9">Pilus assembly protein PilR</fullName>
    </submittedName>
</protein>
<dbReference type="InterPro" id="IPR003004">
    <property type="entry name" value="GspF/PilC"/>
</dbReference>
<evidence type="ECO:0000256" key="4">
    <source>
        <dbReference type="ARBA" id="ARBA00022692"/>
    </source>
</evidence>
<dbReference type="PANTHER" id="PTHR30012">
    <property type="entry name" value="GENERAL SECRETION PATHWAY PROTEIN"/>
    <property type="match status" value="1"/>
</dbReference>
<feature type="transmembrane region" description="Helical" evidence="7">
    <location>
        <begin position="342"/>
        <end position="362"/>
    </location>
</feature>
<comment type="caution">
    <text evidence="9">The sequence shown here is derived from an EMBL/GenBank/DDBJ whole genome shotgun (WGS) entry which is preliminary data.</text>
</comment>
<keyword evidence="5 7" id="KW-1133">Transmembrane helix</keyword>
<dbReference type="GO" id="GO:0005886">
    <property type="term" value="C:plasma membrane"/>
    <property type="evidence" value="ECO:0007669"/>
    <property type="project" value="UniProtKB-SubCell"/>
</dbReference>
<evidence type="ECO:0000259" key="8">
    <source>
        <dbReference type="Pfam" id="PF00482"/>
    </source>
</evidence>